<accession>A0A6J5ZGL7</accession>
<reference evidence="1" key="1">
    <citation type="submission" date="2020-05" db="EMBL/GenBank/DDBJ databases">
        <authorList>
            <person name="Chiriac C."/>
            <person name="Salcher M."/>
            <person name="Ghai R."/>
            <person name="Kavagutti S V."/>
        </authorList>
    </citation>
    <scope>NUCLEOTIDE SEQUENCE</scope>
</reference>
<proteinExistence type="predicted"/>
<name>A0A6J5ZGL7_9ZZZZ</name>
<evidence type="ECO:0000313" key="1">
    <source>
        <dbReference type="EMBL" id="CAB4339879.1"/>
    </source>
</evidence>
<gene>
    <name evidence="1" type="ORF">UFOPK3574_00835</name>
</gene>
<dbReference type="EMBL" id="CAESAF010000095">
    <property type="protein sequence ID" value="CAB4339879.1"/>
    <property type="molecule type" value="Genomic_DNA"/>
</dbReference>
<dbReference type="AlphaFoldDB" id="A0A6J5ZGL7"/>
<protein>
    <submittedName>
        <fullName evidence="1">Unannotated protein</fullName>
    </submittedName>
</protein>
<organism evidence="1">
    <name type="scientific">freshwater metagenome</name>
    <dbReference type="NCBI Taxonomy" id="449393"/>
    <lineage>
        <taxon>unclassified sequences</taxon>
        <taxon>metagenomes</taxon>
        <taxon>ecological metagenomes</taxon>
    </lineage>
</organism>
<sequence>MVKVSAILAVAKINGRTTESENPKVMTKSARAAVIAII</sequence>